<gene>
    <name evidence="11" type="ORF">RJ641_023406</name>
</gene>
<dbReference type="SMART" id="SM00248">
    <property type="entry name" value="ANK"/>
    <property type="match status" value="3"/>
</dbReference>
<dbReference type="InterPro" id="IPR021832">
    <property type="entry name" value="ANKRD13"/>
</dbReference>
<dbReference type="InterPro" id="IPR055285">
    <property type="entry name" value="ANKRD13_C"/>
</dbReference>
<keyword evidence="4 8" id="KW-0040">ANK repeat</keyword>
<reference evidence="11 12" key="1">
    <citation type="submission" date="2023-12" db="EMBL/GenBank/DDBJ databases">
        <title>A high-quality genome assembly for Dillenia turbinata (Dilleniales).</title>
        <authorList>
            <person name="Chanderbali A."/>
        </authorList>
    </citation>
    <scope>NUCLEOTIDE SEQUENCE [LARGE SCALE GENOMIC DNA]</scope>
    <source>
        <strain evidence="11">LSX21</strain>
        <tissue evidence="11">Leaf</tissue>
    </source>
</reference>
<evidence type="ECO:0000256" key="9">
    <source>
        <dbReference type="SAM" id="MobiDB-lite"/>
    </source>
</evidence>
<dbReference type="Gene3D" id="1.25.40.20">
    <property type="entry name" value="Ankyrin repeat-containing domain"/>
    <property type="match status" value="1"/>
</dbReference>
<comment type="caution">
    <text evidence="11">The sequence shown here is derived from an EMBL/GenBank/DDBJ whole genome shotgun (WGS) entry which is preliminary data.</text>
</comment>
<evidence type="ECO:0000256" key="4">
    <source>
        <dbReference type="ARBA" id="ARBA00023043"/>
    </source>
</evidence>
<evidence type="ECO:0000256" key="5">
    <source>
        <dbReference type="ARBA" id="ARBA00023136"/>
    </source>
</evidence>
<sequence length="624" mass="70038">MVEQGESTTVLLSSYAQSPIHLAIISGDHDALRRIISSLPSPPNSVTTVTQSLTAELRAKSLSSAIDFRDVPRGETPLHLAVRLRDELSVQILIDAGARLGFENGDGWTALQEAICSKQENIVELIVKNFQILDYNRWNRRIPRLIESANSVTDFHGEIVYKFQSSLIPFIDRILPSDTFRVWKRGSCFRIDSTFAGFAGFRIRRLDQSFYFFGEGCEIGGRVLSPGSMVLIVGEEKVMLNLSDEMKSGMKESEVEREVKSMLQSNVYSAGIAVSDAEVVRKLDWRRQEKFEMVGSWSAKAYDMRKVSVSFKSRRVPGAKTDIDEPFSFINDCQRFVNGGDDADNEEASSSLTAEEKEQLEKALRSESCVGFSEMENEVVGNHKNGKGSEKNWIEWKKKGSMKARDDDEENSKMIKKLLKAAMEGGSGRSSSIPTSSSSEEMGTDKKGREKDKKEKMGKGKDSGSKNVKEFKISLKPVLWLTSDFPLKTDELLPLLEVLGDGLRSARRVKEFLTSKVPHGTFPVKIAIPIIPTIKILMNFTKFEVLPPSGKFPTPPSSPAHFHDSNCFKEEFDPFSIPSNYTWIDFEDMRCLLLGTKAKNRKQREKPDEATEHGSEEGYAQMRN</sequence>
<feature type="compositionally biased region" description="Low complexity" evidence="9">
    <location>
        <begin position="429"/>
        <end position="439"/>
    </location>
</feature>
<proteinExistence type="predicted"/>
<dbReference type="PANTHER" id="PTHR12447:SF25">
    <property type="entry name" value="ANKYRIN REPEAT DOMAIN-CONTAINING PROTEIN 13C"/>
    <property type="match status" value="1"/>
</dbReference>
<comment type="function">
    <text evidence="7">Acts as a molecular chaperone for G protein-coupled receptors, regulating their biogenesis and exit from the ER.</text>
</comment>
<keyword evidence="5" id="KW-0472">Membrane</keyword>
<keyword evidence="2" id="KW-0677">Repeat</keyword>
<dbReference type="PANTHER" id="PTHR12447">
    <property type="entry name" value="ANKYRIN REPEAT DOMAIN-CONTAINING PROTEIN 13"/>
    <property type="match status" value="1"/>
</dbReference>
<evidence type="ECO:0000256" key="7">
    <source>
        <dbReference type="ARBA" id="ARBA00037107"/>
    </source>
</evidence>
<feature type="domain" description="Ankyrin repeat" evidence="10">
    <location>
        <begin position="190"/>
        <end position="582"/>
    </location>
</feature>
<keyword evidence="3" id="KW-0256">Endoplasmic reticulum</keyword>
<evidence type="ECO:0000313" key="11">
    <source>
        <dbReference type="EMBL" id="KAK6911313.1"/>
    </source>
</evidence>
<dbReference type="AlphaFoldDB" id="A0AAN8YVL1"/>
<evidence type="ECO:0000256" key="3">
    <source>
        <dbReference type="ARBA" id="ARBA00022824"/>
    </source>
</evidence>
<dbReference type="EMBL" id="JBAMMX010000028">
    <property type="protein sequence ID" value="KAK6911313.1"/>
    <property type="molecule type" value="Genomic_DNA"/>
</dbReference>
<dbReference type="GO" id="GO:0005789">
    <property type="term" value="C:endoplasmic reticulum membrane"/>
    <property type="evidence" value="ECO:0007669"/>
    <property type="project" value="UniProtKB-SubCell"/>
</dbReference>
<feature type="region of interest" description="Disordered" evidence="9">
    <location>
        <begin position="421"/>
        <end position="466"/>
    </location>
</feature>
<keyword evidence="12" id="KW-1185">Reference proteome</keyword>
<feature type="compositionally biased region" description="Basic and acidic residues" evidence="9">
    <location>
        <begin position="443"/>
        <end position="466"/>
    </location>
</feature>
<evidence type="ECO:0000256" key="2">
    <source>
        <dbReference type="ARBA" id="ARBA00022737"/>
    </source>
</evidence>
<name>A0AAN8YVL1_9MAGN</name>
<dbReference type="SUPFAM" id="SSF48403">
    <property type="entry name" value="Ankyrin repeat"/>
    <property type="match status" value="1"/>
</dbReference>
<feature type="region of interest" description="Disordered" evidence="9">
    <location>
        <begin position="599"/>
        <end position="624"/>
    </location>
</feature>
<dbReference type="PROSITE" id="PS50297">
    <property type="entry name" value="ANK_REP_REGION"/>
    <property type="match status" value="1"/>
</dbReference>
<evidence type="ECO:0000256" key="8">
    <source>
        <dbReference type="PROSITE-ProRule" id="PRU00023"/>
    </source>
</evidence>
<evidence type="ECO:0000256" key="6">
    <source>
        <dbReference type="ARBA" id="ARBA00023186"/>
    </source>
</evidence>
<dbReference type="InterPro" id="IPR036770">
    <property type="entry name" value="Ankyrin_rpt-contain_sf"/>
</dbReference>
<dbReference type="PROSITE" id="PS50088">
    <property type="entry name" value="ANK_REPEAT"/>
    <property type="match status" value="1"/>
</dbReference>
<protein>
    <submittedName>
        <fullName evidence="11">Ankyrin repeat domain-containing protein 13</fullName>
    </submittedName>
</protein>
<keyword evidence="6" id="KW-0143">Chaperone</keyword>
<organism evidence="11 12">
    <name type="scientific">Dillenia turbinata</name>
    <dbReference type="NCBI Taxonomy" id="194707"/>
    <lineage>
        <taxon>Eukaryota</taxon>
        <taxon>Viridiplantae</taxon>
        <taxon>Streptophyta</taxon>
        <taxon>Embryophyta</taxon>
        <taxon>Tracheophyta</taxon>
        <taxon>Spermatophyta</taxon>
        <taxon>Magnoliopsida</taxon>
        <taxon>eudicotyledons</taxon>
        <taxon>Gunneridae</taxon>
        <taxon>Pentapetalae</taxon>
        <taxon>Dilleniales</taxon>
        <taxon>Dilleniaceae</taxon>
        <taxon>Dillenia</taxon>
    </lineage>
</organism>
<evidence type="ECO:0000256" key="1">
    <source>
        <dbReference type="ARBA" id="ARBA00004586"/>
    </source>
</evidence>
<dbReference type="InterPro" id="IPR002110">
    <property type="entry name" value="Ankyrin_rpt"/>
</dbReference>
<comment type="subcellular location">
    <subcellularLocation>
        <location evidence="1">Endoplasmic reticulum membrane</location>
    </subcellularLocation>
</comment>
<accession>A0AAN8YVL1</accession>
<feature type="repeat" description="ANK" evidence="8">
    <location>
        <begin position="73"/>
        <end position="105"/>
    </location>
</feature>
<dbReference type="Pfam" id="PF11904">
    <property type="entry name" value="ANKRD13_C"/>
    <property type="match status" value="1"/>
</dbReference>
<feature type="compositionally biased region" description="Basic and acidic residues" evidence="9">
    <location>
        <begin position="605"/>
        <end position="616"/>
    </location>
</feature>
<dbReference type="Pfam" id="PF12796">
    <property type="entry name" value="Ank_2"/>
    <property type="match status" value="1"/>
</dbReference>
<evidence type="ECO:0000259" key="10">
    <source>
        <dbReference type="Pfam" id="PF11904"/>
    </source>
</evidence>
<dbReference type="Proteomes" id="UP001370490">
    <property type="component" value="Unassembled WGS sequence"/>
</dbReference>
<evidence type="ECO:0000313" key="12">
    <source>
        <dbReference type="Proteomes" id="UP001370490"/>
    </source>
</evidence>